<name>A0A7W9SF39_9FIRM</name>
<dbReference type="Pfam" id="PF01965">
    <property type="entry name" value="DJ-1_PfpI"/>
    <property type="match status" value="1"/>
</dbReference>
<evidence type="ECO:0000313" key="3">
    <source>
        <dbReference type="EMBL" id="MBB6040993.1"/>
    </source>
</evidence>
<dbReference type="InterPro" id="IPR029062">
    <property type="entry name" value="Class_I_gatase-like"/>
</dbReference>
<protein>
    <submittedName>
        <fullName evidence="3">4-methyl-5(B-hydroxyethyl)-thiazole monophosphate biosynthesis</fullName>
    </submittedName>
</protein>
<accession>A0A7W9SF39</accession>
<feature type="domain" description="DJ-1/PfpI" evidence="2">
    <location>
        <begin position="46"/>
        <end position="214"/>
    </location>
</feature>
<feature type="compositionally biased region" description="Low complexity" evidence="1">
    <location>
        <begin position="11"/>
        <end position="27"/>
    </location>
</feature>
<dbReference type="CDD" id="cd03135">
    <property type="entry name" value="GATase1_DJ-1"/>
    <property type="match status" value="1"/>
</dbReference>
<dbReference type="InterPro" id="IPR006287">
    <property type="entry name" value="DJ-1"/>
</dbReference>
<comment type="caution">
    <text evidence="3">The sequence shown here is derived from an EMBL/GenBank/DDBJ whole genome shotgun (WGS) entry which is preliminary data.</text>
</comment>
<dbReference type="PANTHER" id="PTHR48094">
    <property type="entry name" value="PROTEIN/NUCLEIC ACID DEGLYCASE DJ-1-RELATED"/>
    <property type="match status" value="1"/>
</dbReference>
<dbReference type="GeneID" id="85014517"/>
<dbReference type="AlphaFoldDB" id="A0A7W9SF39"/>
<dbReference type="Gene3D" id="3.40.50.880">
    <property type="match status" value="1"/>
</dbReference>
<dbReference type="RefSeq" id="WP_243155851.1">
    <property type="nucleotide sequence ID" value="NZ_JACHHH010000004.1"/>
</dbReference>
<gene>
    <name evidence="3" type="ORF">HNQ46_000965</name>
</gene>
<dbReference type="NCBIfam" id="TIGR01383">
    <property type="entry name" value="not_thiJ"/>
    <property type="match status" value="1"/>
</dbReference>
<dbReference type="InterPro" id="IPR002818">
    <property type="entry name" value="DJ-1/PfpI"/>
</dbReference>
<proteinExistence type="predicted"/>
<dbReference type="InterPro" id="IPR050325">
    <property type="entry name" value="Prot/Nucl_acid_deglycase"/>
</dbReference>
<dbReference type="SUPFAM" id="SSF52317">
    <property type="entry name" value="Class I glutamine amidotransferase-like"/>
    <property type="match status" value="1"/>
</dbReference>
<evidence type="ECO:0000259" key="2">
    <source>
        <dbReference type="Pfam" id="PF01965"/>
    </source>
</evidence>
<feature type="region of interest" description="Disordered" evidence="1">
    <location>
        <begin position="1"/>
        <end position="28"/>
    </location>
</feature>
<sequence>MYCSVRKLSTGSNESNGGNESNGSKGCNESDDCNEIQKALKGVSMKKVLAFFAEGTEEIECLMVVDILRRAGVSVELIAVAPDKLVKGSHQITILCDKNISELTENDFSTADLLFLPGGIPGVPHLEENKSLLEALQKQFQAGKDLAAICAAPGIFGRLGFLKGQHFTCYPGFEEGISDVDGAKWSGKAVEVGKQIITGRGMGVALDFALALVERLEGAEKAAQLKKGVQHPECI</sequence>
<organism evidence="3 4">
    <name type="scientific">Oribacterium sinus</name>
    <dbReference type="NCBI Taxonomy" id="237576"/>
    <lineage>
        <taxon>Bacteria</taxon>
        <taxon>Bacillati</taxon>
        <taxon>Bacillota</taxon>
        <taxon>Clostridia</taxon>
        <taxon>Lachnospirales</taxon>
        <taxon>Lachnospiraceae</taxon>
        <taxon>Oribacterium</taxon>
    </lineage>
</organism>
<dbReference type="EMBL" id="JACHHH010000004">
    <property type="protein sequence ID" value="MBB6040993.1"/>
    <property type="molecule type" value="Genomic_DNA"/>
</dbReference>
<evidence type="ECO:0000256" key="1">
    <source>
        <dbReference type="SAM" id="MobiDB-lite"/>
    </source>
</evidence>
<dbReference type="PANTHER" id="PTHR48094:SF12">
    <property type="entry name" value="PARKINSON DISEASE PROTEIN 7 HOMOLOG"/>
    <property type="match status" value="1"/>
</dbReference>
<dbReference type="Proteomes" id="UP000522163">
    <property type="component" value="Unassembled WGS sequence"/>
</dbReference>
<reference evidence="3 4" key="1">
    <citation type="submission" date="2020-08" db="EMBL/GenBank/DDBJ databases">
        <title>Genomic Encyclopedia of Type Strains, Phase IV (KMG-IV): sequencing the most valuable type-strain genomes for metagenomic binning, comparative biology and taxonomic classification.</title>
        <authorList>
            <person name="Goeker M."/>
        </authorList>
    </citation>
    <scope>NUCLEOTIDE SEQUENCE [LARGE SCALE GENOMIC DNA]</scope>
    <source>
        <strain evidence="3 4">DSM 17245</strain>
    </source>
</reference>
<evidence type="ECO:0000313" key="4">
    <source>
        <dbReference type="Proteomes" id="UP000522163"/>
    </source>
</evidence>
<dbReference type="GO" id="GO:0005737">
    <property type="term" value="C:cytoplasm"/>
    <property type="evidence" value="ECO:0007669"/>
    <property type="project" value="TreeGrafter"/>
</dbReference>